<evidence type="ECO:0008006" key="4">
    <source>
        <dbReference type="Google" id="ProtNLM"/>
    </source>
</evidence>
<dbReference type="OrthoDB" id="791686at2"/>
<feature type="compositionally biased region" description="Basic and acidic residues" evidence="1">
    <location>
        <begin position="52"/>
        <end position="62"/>
    </location>
</feature>
<dbReference type="Proteomes" id="UP000773614">
    <property type="component" value="Unassembled WGS sequence"/>
</dbReference>
<evidence type="ECO:0000313" key="3">
    <source>
        <dbReference type="Proteomes" id="UP000773614"/>
    </source>
</evidence>
<feature type="region of interest" description="Disordered" evidence="1">
    <location>
        <begin position="1"/>
        <end position="119"/>
    </location>
</feature>
<name>A0A964WUK3_9HYPH</name>
<feature type="compositionally biased region" description="Basic and acidic residues" evidence="1">
    <location>
        <begin position="11"/>
        <end position="28"/>
    </location>
</feature>
<evidence type="ECO:0000313" key="2">
    <source>
        <dbReference type="EMBL" id="MYZ49161.1"/>
    </source>
</evidence>
<gene>
    <name evidence="2" type="ORF">E4O86_15720</name>
</gene>
<organism evidence="2 3">
    <name type="scientific">Propylenella binzhouense</name>
    <dbReference type="NCBI Taxonomy" id="2555902"/>
    <lineage>
        <taxon>Bacteria</taxon>
        <taxon>Pseudomonadati</taxon>
        <taxon>Pseudomonadota</taxon>
        <taxon>Alphaproteobacteria</taxon>
        <taxon>Hyphomicrobiales</taxon>
        <taxon>Propylenellaceae</taxon>
        <taxon>Propylenella</taxon>
    </lineage>
</organism>
<protein>
    <recommendedName>
        <fullName evidence="4">Plasmid stabilization protein</fullName>
    </recommendedName>
</protein>
<feature type="compositionally biased region" description="Polar residues" evidence="1">
    <location>
        <begin position="1"/>
        <end position="10"/>
    </location>
</feature>
<dbReference type="Pfam" id="PF20106">
    <property type="entry name" value="DUF6496"/>
    <property type="match status" value="1"/>
</dbReference>
<sequence>MAKQSKAQKQTVERVMHEFKHGELERGQGGKVKNPKQAIAIALHEAGASNEESPRKNRENLKKTKAKERKGKTARDAAEGRKASGPDGRSKADLYAEARRKDIPGRSKMSKAELERALH</sequence>
<reference evidence="2" key="1">
    <citation type="submission" date="2019-03" db="EMBL/GenBank/DDBJ databases">
        <title>Afifella sp. nov., isolated from activated sludge.</title>
        <authorList>
            <person name="Li Q."/>
            <person name="Liu Y."/>
        </authorList>
    </citation>
    <scope>NUCLEOTIDE SEQUENCE</scope>
    <source>
        <strain evidence="2">L72</strain>
    </source>
</reference>
<dbReference type="EMBL" id="SPKJ01000062">
    <property type="protein sequence ID" value="MYZ49161.1"/>
    <property type="molecule type" value="Genomic_DNA"/>
</dbReference>
<evidence type="ECO:0000256" key="1">
    <source>
        <dbReference type="SAM" id="MobiDB-lite"/>
    </source>
</evidence>
<keyword evidence="3" id="KW-1185">Reference proteome</keyword>
<accession>A0A964WUK3</accession>
<dbReference type="InterPro" id="IPR045468">
    <property type="entry name" value="DUF6496"/>
</dbReference>
<proteinExistence type="predicted"/>
<comment type="caution">
    <text evidence="2">The sequence shown here is derived from an EMBL/GenBank/DDBJ whole genome shotgun (WGS) entry which is preliminary data.</text>
</comment>
<dbReference type="RefSeq" id="WP_161141504.1">
    <property type="nucleotide sequence ID" value="NZ_SPKJ01000062.1"/>
</dbReference>
<dbReference type="AlphaFoldDB" id="A0A964WUK3"/>
<feature type="compositionally biased region" description="Basic and acidic residues" evidence="1">
    <location>
        <begin position="71"/>
        <end position="119"/>
    </location>
</feature>